<gene>
    <name evidence="2" type="ORF">FZO59_20950</name>
</gene>
<dbReference type="EMBL" id="VTFR01000014">
    <property type="protein sequence ID" value="TYT29256.1"/>
    <property type="molecule type" value="Genomic_DNA"/>
</dbReference>
<reference evidence="2 3" key="1">
    <citation type="submission" date="2019-08" db="EMBL/GenBank/DDBJ databases">
        <title>The draft genome of Lelliottia nimipressuralis strain CICC 24156.</title>
        <authorList>
            <person name="Wu W."/>
            <person name="Feng Y."/>
            <person name="Zong Z."/>
        </authorList>
    </citation>
    <scope>NUCLEOTIDE SEQUENCE [LARGE SCALE GENOMIC DNA]</scope>
    <source>
        <strain evidence="2 3">CICC 24156</strain>
    </source>
</reference>
<sequence>MGKQTRKALSAIQAALEEQASEIAQHDTRLDRLEKIVDTQAKEIAALERGVMEMRNQSIKAAVGGGIPTKIVAQAHNVTPGRISQIAPRKPRTSS</sequence>
<name>A0ABY3NXK2_9ENTR</name>
<organism evidence="2 3">
    <name type="scientific">Lelliottia nimipressuralis</name>
    <dbReference type="NCBI Taxonomy" id="69220"/>
    <lineage>
        <taxon>Bacteria</taxon>
        <taxon>Pseudomonadati</taxon>
        <taxon>Pseudomonadota</taxon>
        <taxon>Gammaproteobacteria</taxon>
        <taxon>Enterobacterales</taxon>
        <taxon>Enterobacteriaceae</taxon>
        <taxon>Lelliottia</taxon>
    </lineage>
</organism>
<accession>A0ABY3NXK2</accession>
<evidence type="ECO:0000313" key="3">
    <source>
        <dbReference type="Proteomes" id="UP000323910"/>
    </source>
</evidence>
<protein>
    <submittedName>
        <fullName evidence="2">Uncharacterized protein</fullName>
    </submittedName>
</protein>
<evidence type="ECO:0000313" key="2">
    <source>
        <dbReference type="EMBL" id="TYT29256.1"/>
    </source>
</evidence>
<evidence type="ECO:0000256" key="1">
    <source>
        <dbReference type="SAM" id="Coils"/>
    </source>
</evidence>
<dbReference type="RefSeq" id="WP_129036176.1">
    <property type="nucleotide sequence ID" value="NZ_SDDX01000027.1"/>
</dbReference>
<keyword evidence="3" id="KW-1185">Reference proteome</keyword>
<dbReference type="Proteomes" id="UP000323910">
    <property type="component" value="Unassembled WGS sequence"/>
</dbReference>
<proteinExistence type="predicted"/>
<feature type="coiled-coil region" evidence="1">
    <location>
        <begin position="16"/>
        <end position="57"/>
    </location>
</feature>
<comment type="caution">
    <text evidence="2">The sequence shown here is derived from an EMBL/GenBank/DDBJ whole genome shotgun (WGS) entry which is preliminary data.</text>
</comment>
<keyword evidence="1" id="KW-0175">Coiled coil</keyword>